<dbReference type="EMBL" id="JAUQSX010000007">
    <property type="protein sequence ID" value="MDO7847642.1"/>
    <property type="molecule type" value="Genomic_DNA"/>
</dbReference>
<evidence type="ECO:0000313" key="1">
    <source>
        <dbReference type="EMBL" id="MDO7847642.1"/>
    </source>
</evidence>
<accession>A0ABT9AG34</accession>
<organism evidence="1 2">
    <name type="scientific">Hymenobacter mellowenesis</name>
    <dbReference type="NCBI Taxonomy" id="3063995"/>
    <lineage>
        <taxon>Bacteria</taxon>
        <taxon>Pseudomonadati</taxon>
        <taxon>Bacteroidota</taxon>
        <taxon>Cytophagia</taxon>
        <taxon>Cytophagales</taxon>
        <taxon>Hymenobacteraceae</taxon>
        <taxon>Hymenobacter</taxon>
    </lineage>
</organism>
<protein>
    <submittedName>
        <fullName evidence="1">Uncharacterized protein</fullName>
    </submittedName>
</protein>
<proteinExistence type="predicted"/>
<gene>
    <name evidence="1" type="ORF">Q5H92_14835</name>
</gene>
<dbReference type="Proteomes" id="UP001167796">
    <property type="component" value="Unassembled WGS sequence"/>
</dbReference>
<comment type="caution">
    <text evidence="1">The sequence shown here is derived from an EMBL/GenBank/DDBJ whole genome shotgun (WGS) entry which is preliminary data.</text>
</comment>
<sequence>MPQFPYTPERIEVDISDKPFNGGFLKRKAVFTRLLHAQDPHTAGALLSIDVLVCTYSRNPDGTPGDSLHEQGFPDVFRPFTADNRTVVNLQGDTLAVLESEQAAAASLADYQEPVMLQLDFFQLVRDTQPLGIKALIVAHIQAADALGRFS</sequence>
<evidence type="ECO:0000313" key="2">
    <source>
        <dbReference type="Proteomes" id="UP001167796"/>
    </source>
</evidence>
<dbReference type="RefSeq" id="WP_305012320.1">
    <property type="nucleotide sequence ID" value="NZ_JAUQSX010000007.1"/>
</dbReference>
<keyword evidence="2" id="KW-1185">Reference proteome</keyword>
<name>A0ABT9AG34_9BACT</name>
<reference evidence="1" key="1">
    <citation type="submission" date="2023-07" db="EMBL/GenBank/DDBJ databases">
        <authorList>
            <person name="Kim M.K."/>
        </authorList>
    </citation>
    <scope>NUCLEOTIDE SEQUENCE</scope>
    <source>
        <strain evidence="1">M29</strain>
    </source>
</reference>